<dbReference type="GO" id="GO:0003676">
    <property type="term" value="F:nucleic acid binding"/>
    <property type="evidence" value="ECO:0007669"/>
    <property type="project" value="InterPro"/>
</dbReference>
<feature type="non-terminal residue" evidence="2">
    <location>
        <position position="1"/>
    </location>
</feature>
<evidence type="ECO:0000259" key="1">
    <source>
        <dbReference type="Pfam" id="PF09002"/>
    </source>
</evidence>
<accession>A0A540VN51</accession>
<dbReference type="InterPro" id="IPR015093">
    <property type="entry name" value="Card1_endonucl_dom"/>
</dbReference>
<dbReference type="Gene3D" id="1.10.10.680">
    <property type="entry name" value="Hypothetical protein VC1899 (Restriction endonuclease-like)"/>
    <property type="match status" value="1"/>
</dbReference>
<dbReference type="Pfam" id="PF09002">
    <property type="entry name" value="Card1_endonuc"/>
    <property type="match status" value="1"/>
</dbReference>
<comment type="caution">
    <text evidence="2">The sequence shown here is derived from an EMBL/GenBank/DDBJ whole genome shotgun (WGS) entry which is preliminary data.</text>
</comment>
<reference evidence="2 3" key="1">
    <citation type="submission" date="2019-06" db="EMBL/GenBank/DDBJ databases">
        <title>Metagenome assembled Genome of Spiribacter salinus SL48-SHIP from the microbial mat of Salt Lake 48 (Novosibirsk region, Russia).</title>
        <authorList>
            <person name="Shipova A."/>
            <person name="Rozanov A.S."/>
            <person name="Bryanskaya A.V."/>
            <person name="Peltek S.E."/>
        </authorList>
    </citation>
    <scope>NUCLEOTIDE SEQUENCE [LARGE SCALE GENOMIC DNA]</scope>
    <source>
        <strain evidence="2">SL48-SHIP-2</strain>
    </source>
</reference>
<gene>
    <name evidence="2" type="ORF">FKY71_15390</name>
</gene>
<evidence type="ECO:0000313" key="2">
    <source>
        <dbReference type="EMBL" id="TQE98136.1"/>
    </source>
</evidence>
<dbReference type="Proteomes" id="UP000315400">
    <property type="component" value="Unassembled WGS sequence"/>
</dbReference>
<dbReference type="Gene3D" id="3.40.50.10770">
    <property type="entry name" value="Hypothetical protein VC1899 like domain (Restriction endonuclease-like)"/>
    <property type="match status" value="1"/>
</dbReference>
<name>A0A540VN51_9GAMM</name>
<sequence length="319" mass="35731">HEFAIKVISELEPVDELVLNVTGGNKLMALGFLEMLRDSVDRRIYTDTANGRLEEIPVGENRTASPRTLEPVLDVPLSLRAQSFRYRRSTSSDAAWWEEANGRKAVAKGLAQVARDRGDFLGALNAVASRALDADGNLVDHQQRFDSVPYGDWADKLAWLRDEGILDWDGGTEVDFLDAERTSFVNGGWLEEYVYHRLKDEAVDDVALGVEGTWDGTNGARNELDVVAVHANRLLVVECKTLRHGRDVAADDQHLYKLDSIGDTLRGFFGSLWLVSARPPSAAMRERARQHAITIIGPEELPRLRDFVRDWKRAVEPVE</sequence>
<dbReference type="EMBL" id="VIFK01000271">
    <property type="protein sequence ID" value="TQE98136.1"/>
    <property type="molecule type" value="Genomic_DNA"/>
</dbReference>
<dbReference type="AlphaFoldDB" id="A0A540VN51"/>
<proteinExistence type="predicted"/>
<evidence type="ECO:0000313" key="3">
    <source>
        <dbReference type="Proteomes" id="UP000315400"/>
    </source>
</evidence>
<dbReference type="Gene3D" id="3.40.1350.10">
    <property type="match status" value="1"/>
</dbReference>
<feature type="domain" description="Card1 endonuclease" evidence="1">
    <location>
        <begin position="178"/>
        <end position="314"/>
    </location>
</feature>
<protein>
    <submittedName>
        <fullName evidence="2">DUF1887 family protein</fullName>
    </submittedName>
</protein>
<dbReference type="SUPFAM" id="SSF52980">
    <property type="entry name" value="Restriction endonuclease-like"/>
    <property type="match status" value="1"/>
</dbReference>
<dbReference type="InterPro" id="IPR011856">
    <property type="entry name" value="tRNA_endonuc-like_dom_sf"/>
</dbReference>
<organism evidence="2 3">
    <name type="scientific">Spiribacter salinus</name>
    <dbReference type="NCBI Taxonomy" id="1335746"/>
    <lineage>
        <taxon>Bacteria</taxon>
        <taxon>Pseudomonadati</taxon>
        <taxon>Pseudomonadota</taxon>
        <taxon>Gammaproteobacteria</taxon>
        <taxon>Chromatiales</taxon>
        <taxon>Ectothiorhodospiraceae</taxon>
        <taxon>Spiribacter</taxon>
    </lineage>
</organism>
<dbReference type="InterPro" id="IPR011335">
    <property type="entry name" value="Restrct_endonuc-II-like"/>
</dbReference>